<name>A0A9Q9I6P3_9ACTN</name>
<organism evidence="2 3">
    <name type="scientific">Dactylosporangium aurantiacum</name>
    <dbReference type="NCBI Taxonomy" id="35754"/>
    <lineage>
        <taxon>Bacteria</taxon>
        <taxon>Bacillati</taxon>
        <taxon>Actinomycetota</taxon>
        <taxon>Actinomycetes</taxon>
        <taxon>Micromonosporales</taxon>
        <taxon>Micromonosporaceae</taxon>
        <taxon>Dactylosporangium</taxon>
    </lineage>
</organism>
<proteinExistence type="predicted"/>
<dbReference type="RefSeq" id="WP_033364278.1">
    <property type="nucleotide sequence ID" value="NZ_CP073767.1"/>
</dbReference>
<dbReference type="PANTHER" id="PTHR39338:SF7">
    <property type="entry name" value="BLL6692 PROTEIN"/>
    <property type="match status" value="1"/>
</dbReference>
<dbReference type="PANTHER" id="PTHR39338">
    <property type="entry name" value="BLL5662 PROTEIN-RELATED"/>
    <property type="match status" value="1"/>
</dbReference>
<dbReference type="KEGG" id="daur:Daura_25815"/>
<gene>
    <name evidence="2" type="ORF">Daura_25815</name>
</gene>
<dbReference type="Pfam" id="PF05762">
    <property type="entry name" value="VWA_CoxE"/>
    <property type="match status" value="1"/>
</dbReference>
<dbReference type="Proteomes" id="UP001058003">
    <property type="component" value="Chromosome"/>
</dbReference>
<reference evidence="2" key="1">
    <citation type="submission" date="2021-04" db="EMBL/GenBank/DDBJ databases">
        <title>Dactylosporangium aurantiacum NRRL B-8018 full assembly.</title>
        <authorList>
            <person name="Hartkoorn R.C."/>
            <person name="Beaudoing E."/>
            <person name="Hot D."/>
        </authorList>
    </citation>
    <scope>NUCLEOTIDE SEQUENCE</scope>
    <source>
        <strain evidence="2">NRRL B-8018</strain>
    </source>
</reference>
<accession>A0A9Q9I6P3</accession>
<feature type="region of interest" description="Disordered" evidence="1">
    <location>
        <begin position="77"/>
        <end position="136"/>
    </location>
</feature>
<feature type="compositionally biased region" description="Low complexity" evidence="1">
    <location>
        <begin position="101"/>
        <end position="110"/>
    </location>
</feature>
<evidence type="ECO:0000313" key="3">
    <source>
        <dbReference type="Proteomes" id="UP001058003"/>
    </source>
</evidence>
<dbReference type="OrthoDB" id="9764216at2"/>
<sequence length="387" mass="41102">MPPFVYAVIDQLRRRGLPLGVDDCDALRRALAAGFGWTSGDALAELCVTLWAKTAAEADTVRAAFARVDAPQWTLAAAPARPPAAPSDPAGPAGPVPPVADGPAPAAADPEPVRPPAAAPGRGLPAAPPGTGRVDTTLVLTPQYPLTEREIVQVWRGLRRPTRHGPPVELDVEETLRRSAWLGVRVPPVLVPARRNTTRLLLLVDRQGSMAPFHRYVEHVEHAVRRAGRLSALTVAYFHNTVGAADAALLDRLPDPFDPAVDAVLPDVEPLDDGTLYHDAALTSPVPLRDVLAAVTASTGAAVISDAGAARGGHSPARLLDTVAFGKALRRAAGAVTWLNPVPPTRWRRSTAEQVARHLPMFPLTRAGMYQAVDVLRGRPFPVARPL</sequence>
<dbReference type="InterPro" id="IPR008912">
    <property type="entry name" value="Uncharacterised_CoxE"/>
</dbReference>
<keyword evidence="3" id="KW-1185">Reference proteome</keyword>
<evidence type="ECO:0000256" key="1">
    <source>
        <dbReference type="SAM" id="MobiDB-lite"/>
    </source>
</evidence>
<dbReference type="AlphaFoldDB" id="A0A9Q9I6P3"/>
<evidence type="ECO:0000313" key="2">
    <source>
        <dbReference type="EMBL" id="UWZ50267.1"/>
    </source>
</evidence>
<protein>
    <submittedName>
        <fullName evidence="2">VWA domain-containing protein</fullName>
    </submittedName>
</protein>
<dbReference type="EMBL" id="CP073767">
    <property type="protein sequence ID" value="UWZ50267.1"/>
    <property type="molecule type" value="Genomic_DNA"/>
</dbReference>